<dbReference type="InterPro" id="IPR028082">
    <property type="entry name" value="Peripla_BP_I"/>
</dbReference>
<evidence type="ECO:0000313" key="9">
    <source>
        <dbReference type="EMBL" id="AXI77914.1"/>
    </source>
</evidence>
<sequence length="359" mass="36592">MRRVTKLAAVVLSGSLGIASLAACGSTSDSGTKSGASSSASAGSGSSGLKVGMAYDIGGRGDQSFNDSAARGLDQAKQELGAQVKELSAGANETDADKTQRLKDLAEAGYNPIIAIGYIYAGPLDKVAKQYPNTKFAIVDSTVDAPNVTNLVFTEEQSSYLAGVAAAVKSKTHKVGFIGGVNVPLINKFEAGFTAGVKATDPSAKVTAQYLSQPPDSKGFTSPDLGKAAAQGMLDKGIDVIYAAAGSSGNGAIEAAAAKKAWAIGVDSDQYKQDALAKNKDAILTSALKNVDVSVLDYIKSFKDGSLKTGTVTFDLKNNGVGYSTSNPAFSGDAALVAKVEEAKKAIIDGKVTPPTTVK</sequence>
<dbReference type="SUPFAM" id="SSF53822">
    <property type="entry name" value="Periplasmic binding protein-like I"/>
    <property type="match status" value="1"/>
</dbReference>
<dbReference type="PANTHER" id="PTHR34296:SF2">
    <property type="entry name" value="ABC TRANSPORTER GUANOSINE-BINDING PROTEIN NUPN"/>
    <property type="match status" value="1"/>
</dbReference>
<comment type="similarity">
    <text evidence="2">Belongs to the BMP lipoprotein family.</text>
</comment>
<keyword evidence="5" id="KW-0472">Membrane</keyword>
<comment type="subcellular location">
    <subcellularLocation>
        <location evidence="1">Cell membrane</location>
        <topology evidence="1">Lipid-anchor</topology>
    </subcellularLocation>
</comment>
<evidence type="ECO:0000259" key="8">
    <source>
        <dbReference type="Pfam" id="PF02608"/>
    </source>
</evidence>
<name>A0A345SW09_9ACTN</name>
<evidence type="ECO:0000313" key="10">
    <source>
        <dbReference type="Proteomes" id="UP000249340"/>
    </source>
</evidence>
<organism evidence="9 10">
    <name type="scientific">Peterkaempfera bronchialis</name>
    <dbReference type="NCBI Taxonomy" id="2126346"/>
    <lineage>
        <taxon>Bacteria</taxon>
        <taxon>Bacillati</taxon>
        <taxon>Actinomycetota</taxon>
        <taxon>Actinomycetes</taxon>
        <taxon>Kitasatosporales</taxon>
        <taxon>Streptomycetaceae</taxon>
        <taxon>Peterkaempfera</taxon>
    </lineage>
</organism>
<keyword evidence="4 7" id="KW-0732">Signal</keyword>
<protein>
    <submittedName>
        <fullName evidence="9">BMP family ABC transporter substrate-binding protein</fullName>
    </submittedName>
</protein>
<dbReference type="OrthoDB" id="9784230at2"/>
<dbReference type="Gene3D" id="3.40.50.2300">
    <property type="match status" value="2"/>
</dbReference>
<feature type="chain" id="PRO_5038500519" evidence="7">
    <location>
        <begin position="23"/>
        <end position="359"/>
    </location>
</feature>
<dbReference type="CDD" id="cd06354">
    <property type="entry name" value="PBP1_PrnA-like"/>
    <property type="match status" value="1"/>
</dbReference>
<dbReference type="Proteomes" id="UP000249340">
    <property type="component" value="Chromosome"/>
</dbReference>
<evidence type="ECO:0000256" key="4">
    <source>
        <dbReference type="ARBA" id="ARBA00022729"/>
    </source>
</evidence>
<dbReference type="KEGG" id="stri:C7M71_011170"/>
<dbReference type="Pfam" id="PF02608">
    <property type="entry name" value="Bmp"/>
    <property type="match status" value="1"/>
</dbReference>
<dbReference type="InterPro" id="IPR050957">
    <property type="entry name" value="BMP_lipoprotein"/>
</dbReference>
<gene>
    <name evidence="9" type="ORF">C7M71_011170</name>
</gene>
<keyword evidence="3" id="KW-1003">Cell membrane</keyword>
<reference evidence="10" key="1">
    <citation type="submission" date="2018-07" db="EMBL/GenBank/DDBJ databases">
        <title>Streptacidiphilus bronchialis DSM 106435 chromosome.</title>
        <authorList>
            <person name="Batra D."/>
            <person name="Gulvik C.A."/>
        </authorList>
    </citation>
    <scope>NUCLEOTIDE SEQUENCE [LARGE SCALE GENOMIC DNA]</scope>
    <source>
        <strain evidence="10">DSM 106435</strain>
    </source>
</reference>
<evidence type="ECO:0000256" key="1">
    <source>
        <dbReference type="ARBA" id="ARBA00004193"/>
    </source>
</evidence>
<dbReference type="PANTHER" id="PTHR34296">
    <property type="entry name" value="TRANSCRIPTIONAL ACTIVATOR PROTEIN MED"/>
    <property type="match status" value="1"/>
</dbReference>
<accession>A0A345SW09</accession>
<dbReference type="InterPro" id="IPR003760">
    <property type="entry name" value="PnrA-like"/>
</dbReference>
<dbReference type="RefSeq" id="WP_111491474.1">
    <property type="nucleotide sequence ID" value="NZ_CP031264.1"/>
</dbReference>
<dbReference type="PROSITE" id="PS51257">
    <property type="entry name" value="PROKAR_LIPOPROTEIN"/>
    <property type="match status" value="1"/>
</dbReference>
<evidence type="ECO:0000256" key="3">
    <source>
        <dbReference type="ARBA" id="ARBA00022475"/>
    </source>
</evidence>
<dbReference type="EMBL" id="CP031264">
    <property type="protein sequence ID" value="AXI77914.1"/>
    <property type="molecule type" value="Genomic_DNA"/>
</dbReference>
<evidence type="ECO:0000256" key="2">
    <source>
        <dbReference type="ARBA" id="ARBA00008610"/>
    </source>
</evidence>
<evidence type="ECO:0000256" key="6">
    <source>
        <dbReference type="ARBA" id="ARBA00023288"/>
    </source>
</evidence>
<evidence type="ECO:0000256" key="7">
    <source>
        <dbReference type="SAM" id="SignalP"/>
    </source>
</evidence>
<keyword evidence="6" id="KW-0449">Lipoprotein</keyword>
<evidence type="ECO:0000256" key="5">
    <source>
        <dbReference type="ARBA" id="ARBA00023136"/>
    </source>
</evidence>
<feature type="signal peptide" evidence="7">
    <location>
        <begin position="1"/>
        <end position="22"/>
    </location>
</feature>
<dbReference type="AlphaFoldDB" id="A0A345SW09"/>
<proteinExistence type="inferred from homology"/>
<feature type="domain" description="ABC transporter substrate-binding protein PnrA-like" evidence="8">
    <location>
        <begin position="52"/>
        <end position="331"/>
    </location>
</feature>
<keyword evidence="10" id="KW-1185">Reference proteome</keyword>
<dbReference type="GO" id="GO:0005886">
    <property type="term" value="C:plasma membrane"/>
    <property type="evidence" value="ECO:0007669"/>
    <property type="project" value="UniProtKB-SubCell"/>
</dbReference>